<dbReference type="OrthoDB" id="5179393at2"/>
<reference evidence="1 2" key="1">
    <citation type="submission" date="2019-03" db="EMBL/GenBank/DDBJ databases">
        <title>Draft genome sequences of novel Actinobacteria.</title>
        <authorList>
            <person name="Sahin N."/>
            <person name="Ay H."/>
            <person name="Saygin H."/>
        </authorList>
    </citation>
    <scope>NUCLEOTIDE SEQUENCE [LARGE SCALE GENOMIC DNA]</scope>
    <source>
        <strain evidence="1 2">5K138</strain>
    </source>
</reference>
<dbReference type="EMBL" id="SMKZ01000035">
    <property type="protein sequence ID" value="TDE02568.1"/>
    <property type="molecule type" value="Genomic_DNA"/>
</dbReference>
<evidence type="ECO:0000313" key="2">
    <source>
        <dbReference type="Proteomes" id="UP000294739"/>
    </source>
</evidence>
<name>A0A4V2Z111_9ACTN</name>
<dbReference type="AlphaFoldDB" id="A0A4V2Z111"/>
<accession>A0A4V2Z111</accession>
<organism evidence="1 2">
    <name type="scientific">Jiangella asiatica</name>
    <dbReference type="NCBI Taxonomy" id="2530372"/>
    <lineage>
        <taxon>Bacteria</taxon>
        <taxon>Bacillati</taxon>
        <taxon>Actinomycetota</taxon>
        <taxon>Actinomycetes</taxon>
        <taxon>Jiangellales</taxon>
        <taxon>Jiangellaceae</taxon>
        <taxon>Jiangella</taxon>
    </lineage>
</organism>
<dbReference type="Pfam" id="PF18844">
    <property type="entry name" value="baeRF_family2"/>
    <property type="match status" value="1"/>
</dbReference>
<dbReference type="InterPro" id="IPR040701">
    <property type="entry name" value="Bact_RF_family2"/>
</dbReference>
<protein>
    <recommendedName>
        <fullName evidence="3">Peptide chain release factor 1</fullName>
    </recommendedName>
</protein>
<evidence type="ECO:0000313" key="1">
    <source>
        <dbReference type="EMBL" id="TDE02568.1"/>
    </source>
</evidence>
<gene>
    <name evidence="1" type="ORF">E1269_21525</name>
</gene>
<dbReference type="Proteomes" id="UP000294739">
    <property type="component" value="Unassembled WGS sequence"/>
</dbReference>
<proteinExistence type="predicted"/>
<evidence type="ECO:0008006" key="3">
    <source>
        <dbReference type="Google" id="ProtNLM"/>
    </source>
</evidence>
<dbReference type="RefSeq" id="WP_131898363.1">
    <property type="nucleotide sequence ID" value="NZ_SMKZ01000035.1"/>
</dbReference>
<keyword evidence="2" id="KW-1185">Reference proteome</keyword>
<sequence>MRMNALAGILDHEGPYASALFDVSRTTEDARQKFDLRARAARSRLDEAGAPAAVSDAVVERLLEPTGVPGKAGRFVVATPGGVEVDETLPNWAGTEVLTWGPLPDVTSWLAYRDSTAPVVVVVADRIGADLYCYRAWGDDPELTRTVDGRTLHVSKVPDGGMARADLQNPTEEVWRGNAREVAAEIERVCETDPWLVVLAGDPRAKHEIRAAVGPSIAHRLVEAEHGSRAEGSSPDTLHADVDAAVRRAVDDRRHAAVRRLEEHAGRDSAVAVGLPDVLDAAVQRSLDTVVLDGERSAARTVRPADHPDLPLPRTARSAAELRADLLVLAAAASSSAEVVFAGAEMLPDDGVAAMLRWDLPGS</sequence>
<dbReference type="InParanoid" id="A0A4V2Z111"/>
<comment type="caution">
    <text evidence="1">The sequence shown here is derived from an EMBL/GenBank/DDBJ whole genome shotgun (WGS) entry which is preliminary data.</text>
</comment>